<evidence type="ECO:0000259" key="3">
    <source>
        <dbReference type="Pfam" id="PF07338"/>
    </source>
</evidence>
<dbReference type="EMBL" id="UFQR01000008">
    <property type="protein sequence ID" value="SSW96005.1"/>
    <property type="molecule type" value="Genomic_DNA"/>
</dbReference>
<reference evidence="4" key="1">
    <citation type="submission" date="2018-04" db="EMBL/GenBank/DDBJ databases">
        <authorList>
            <person name="Go L.Y."/>
            <person name="Mitchell J.A."/>
        </authorList>
    </citation>
    <scope>NUCLEOTIDE SEQUENCE</scope>
    <source>
        <strain evidence="4">ARTV</strain>
    </source>
</reference>
<feature type="chain" id="PRO_5017409228" description="YdgH/BhsA/McbA-like domain-containing protein" evidence="2">
    <location>
        <begin position="22"/>
        <end position="74"/>
    </location>
</feature>
<sequence precursor="true">MKKLPAALILVLGALSFGAIADEAKQVMQFPAQQPMDVVSVVVGETPTSAVEQLAKEATKKGATSYYVTFLAYT</sequence>
<dbReference type="InterPro" id="IPR036275">
    <property type="entry name" value="YdgH-like_sf"/>
</dbReference>
<evidence type="ECO:0000313" key="4">
    <source>
        <dbReference type="EMBL" id="SSW96005.1"/>
    </source>
</evidence>
<dbReference type="Gene3D" id="3.30.1660.10">
    <property type="entry name" value="Flavin-binding protein dodecin"/>
    <property type="match status" value="1"/>
</dbReference>
<dbReference type="AlphaFoldDB" id="A0A3B0M001"/>
<feature type="signal peptide" evidence="2">
    <location>
        <begin position="1"/>
        <end position="21"/>
    </location>
</feature>
<feature type="domain" description="YdgH/BhsA/McbA-like" evidence="3">
    <location>
        <begin position="34"/>
        <end position="69"/>
    </location>
</feature>
<name>A0A3B0M001_9GAMM</name>
<keyword evidence="1 2" id="KW-0732">Signal</keyword>
<organism evidence="4">
    <name type="scientific">Arsenophonus endosymbiont of Trialeurodes vaporariorum</name>
    <dbReference type="NCBI Taxonomy" id="235567"/>
    <lineage>
        <taxon>Bacteria</taxon>
        <taxon>Pseudomonadati</taxon>
        <taxon>Pseudomonadota</taxon>
        <taxon>Gammaproteobacteria</taxon>
        <taxon>Enterobacterales</taxon>
        <taxon>Morganellaceae</taxon>
        <taxon>Arsenophonus</taxon>
    </lineage>
</organism>
<protein>
    <recommendedName>
        <fullName evidence="3">YdgH/BhsA/McbA-like domain-containing protein</fullName>
    </recommendedName>
</protein>
<accession>A0A3B0M001</accession>
<dbReference type="InterPro" id="IPR010854">
    <property type="entry name" value="YdgH/BhsA/McbA-like_dom"/>
</dbReference>
<proteinExistence type="predicted"/>
<dbReference type="Pfam" id="PF07338">
    <property type="entry name" value="YdgH_BhsA-like"/>
    <property type="match status" value="1"/>
</dbReference>
<dbReference type="InterPro" id="IPR025543">
    <property type="entry name" value="Dodecin-like"/>
</dbReference>
<evidence type="ECO:0000256" key="1">
    <source>
        <dbReference type="ARBA" id="ARBA00022729"/>
    </source>
</evidence>
<dbReference type="SUPFAM" id="SSF159871">
    <property type="entry name" value="YdgH-like"/>
    <property type="match status" value="1"/>
</dbReference>
<gene>
    <name evidence="4" type="ORF">ARTV_2189</name>
</gene>
<evidence type="ECO:0000256" key="2">
    <source>
        <dbReference type="SAM" id="SignalP"/>
    </source>
</evidence>